<dbReference type="InterPro" id="IPR029016">
    <property type="entry name" value="GAF-like_dom_sf"/>
</dbReference>
<accession>A0A3P3E2I9</accession>
<evidence type="ECO:0000313" key="4">
    <source>
        <dbReference type="Proteomes" id="UP000271590"/>
    </source>
</evidence>
<organism evidence="1 4">
    <name type="scientific">Variovorax beijingensis</name>
    <dbReference type="NCBI Taxonomy" id="2496117"/>
    <lineage>
        <taxon>Bacteria</taxon>
        <taxon>Pseudomonadati</taxon>
        <taxon>Pseudomonadota</taxon>
        <taxon>Betaproteobacteria</taxon>
        <taxon>Burkholderiales</taxon>
        <taxon>Comamonadaceae</taxon>
        <taxon>Variovorax</taxon>
    </lineage>
</organism>
<dbReference type="EMBL" id="RQXU01000036">
    <property type="protein sequence ID" value="RRH80693.1"/>
    <property type="molecule type" value="Genomic_DNA"/>
</dbReference>
<evidence type="ECO:0008006" key="5">
    <source>
        <dbReference type="Google" id="ProtNLM"/>
    </source>
</evidence>
<dbReference type="RefSeq" id="WP_124961958.1">
    <property type="nucleotide sequence ID" value="NZ_RQXU01000036.1"/>
</dbReference>
<evidence type="ECO:0000313" key="2">
    <source>
        <dbReference type="EMBL" id="RSZ29168.1"/>
    </source>
</evidence>
<comment type="caution">
    <text evidence="1">The sequence shown here is derived from an EMBL/GenBank/DDBJ whole genome shotgun (WGS) entry which is preliminary data.</text>
</comment>
<dbReference type="SUPFAM" id="SSF55781">
    <property type="entry name" value="GAF domain-like"/>
    <property type="match status" value="1"/>
</dbReference>
<dbReference type="AlphaFoldDB" id="A0A3P3E2I9"/>
<dbReference type="Proteomes" id="UP000271590">
    <property type="component" value="Unassembled WGS sequence"/>
</dbReference>
<dbReference type="EMBL" id="RXFQ01000029">
    <property type="protein sequence ID" value="RSZ29168.1"/>
    <property type="molecule type" value="Genomic_DNA"/>
</dbReference>
<dbReference type="Proteomes" id="UP000271137">
    <property type="component" value="Unassembled WGS sequence"/>
</dbReference>
<sequence length="152" mass="17326">MLDVDLPAPAAAVRSLLASRGIVPALALLNDRTSYRFTAIYKLNGDVMRAAHAFDRDSEYRTWLKVVPLGRSFCQYALEHGEFVTSHASEDQRLTNRPYAGMVESYYGRLLTRGCGTPYGTFIHFDLESRSIPTEEIRFLREVIPQFIDYLE</sequence>
<keyword evidence="3" id="KW-1185">Reference proteome</keyword>
<gene>
    <name evidence="1" type="ORF">EH244_30110</name>
    <name evidence="2" type="ORF">EJO66_30440</name>
</gene>
<proteinExistence type="predicted"/>
<name>A0A3P3E2I9_9BURK</name>
<evidence type="ECO:0000313" key="1">
    <source>
        <dbReference type="EMBL" id="RRH80693.1"/>
    </source>
</evidence>
<reference evidence="2 3" key="2">
    <citation type="submission" date="2018-12" db="EMBL/GenBank/DDBJ databases">
        <title>The genome sequences of strain 502.</title>
        <authorList>
            <person name="Gao J."/>
            <person name="Sun J."/>
        </authorList>
    </citation>
    <scope>NUCLEOTIDE SEQUENCE [LARGE SCALE GENOMIC DNA]</scope>
    <source>
        <strain evidence="2 3">502</strain>
    </source>
</reference>
<reference evidence="1 4" key="1">
    <citation type="submission" date="2018-11" db="EMBL/GenBank/DDBJ databases">
        <title>The genome of Variovorax sp T529.</title>
        <authorList>
            <person name="Gao J."/>
        </authorList>
    </citation>
    <scope>NUCLEOTIDE SEQUENCE [LARGE SCALE GENOMIC DNA]</scope>
    <source>
        <strain evidence="1 4">T529</strain>
    </source>
</reference>
<protein>
    <recommendedName>
        <fullName evidence="5">GAF domain-containing protein</fullName>
    </recommendedName>
</protein>
<evidence type="ECO:0000313" key="3">
    <source>
        <dbReference type="Proteomes" id="UP000271137"/>
    </source>
</evidence>
<dbReference type="Gene3D" id="3.30.450.40">
    <property type="match status" value="1"/>
</dbReference>